<dbReference type="GO" id="GO:0007010">
    <property type="term" value="P:cytoskeleton organization"/>
    <property type="evidence" value="ECO:0007669"/>
    <property type="project" value="TreeGrafter"/>
</dbReference>
<dbReference type="AlphaFoldDB" id="A0A7J8G1T0"/>
<dbReference type="SMART" id="SM00055">
    <property type="entry name" value="FCH"/>
    <property type="match status" value="1"/>
</dbReference>
<evidence type="ECO:0000313" key="5">
    <source>
        <dbReference type="Proteomes" id="UP000550707"/>
    </source>
</evidence>
<accession>A0A7J8G1T0</accession>
<evidence type="ECO:0000256" key="1">
    <source>
        <dbReference type="ARBA" id="ARBA00023054"/>
    </source>
</evidence>
<dbReference type="InterPro" id="IPR001060">
    <property type="entry name" value="FCH_dom"/>
</dbReference>
<dbReference type="InterPro" id="IPR027267">
    <property type="entry name" value="AH/BAR_dom_sf"/>
</dbReference>
<dbReference type="Proteomes" id="UP000550707">
    <property type="component" value="Unassembled WGS sequence"/>
</dbReference>
<keyword evidence="4" id="KW-0808">Transferase</keyword>
<dbReference type="EMBL" id="JACASF010000010">
    <property type="protein sequence ID" value="KAF6453362.1"/>
    <property type="molecule type" value="Genomic_DNA"/>
</dbReference>
<evidence type="ECO:0000256" key="2">
    <source>
        <dbReference type="PROSITE-ProRule" id="PRU01077"/>
    </source>
</evidence>
<dbReference type="PANTHER" id="PTHR23065">
    <property type="entry name" value="PROLINE-SERINE-THREONINE PHOSPHATASE INTERACTING PROTEIN 1"/>
    <property type="match status" value="1"/>
</dbReference>
<dbReference type="GO" id="GO:0016301">
    <property type="term" value="F:kinase activity"/>
    <property type="evidence" value="ECO:0007669"/>
    <property type="project" value="UniProtKB-KW"/>
</dbReference>
<proteinExistence type="predicted"/>
<keyword evidence="5" id="KW-1185">Reference proteome</keyword>
<dbReference type="PROSITE" id="PS51741">
    <property type="entry name" value="F_BAR"/>
    <property type="match status" value="1"/>
</dbReference>
<reference evidence="4 5" key="1">
    <citation type="journal article" date="2020" name="Nature">
        <title>Six reference-quality genomes reveal evolution of bat adaptations.</title>
        <authorList>
            <person name="Jebb D."/>
            <person name="Huang Z."/>
            <person name="Pippel M."/>
            <person name="Hughes G.M."/>
            <person name="Lavrichenko K."/>
            <person name="Devanna P."/>
            <person name="Winkler S."/>
            <person name="Jermiin L.S."/>
            <person name="Skirmuntt E.C."/>
            <person name="Katzourakis A."/>
            <person name="Burkitt-Gray L."/>
            <person name="Ray D.A."/>
            <person name="Sullivan K.A.M."/>
            <person name="Roscito J.G."/>
            <person name="Kirilenko B.M."/>
            <person name="Davalos L.M."/>
            <person name="Corthals A.P."/>
            <person name="Power M.L."/>
            <person name="Jones G."/>
            <person name="Ransome R.D."/>
            <person name="Dechmann D.K.N."/>
            <person name="Locatelli A.G."/>
            <person name="Puechmaille S.J."/>
            <person name="Fedrigo O."/>
            <person name="Jarvis E.D."/>
            <person name="Hiller M."/>
            <person name="Vernes S.C."/>
            <person name="Myers E.W."/>
            <person name="Teeling E.C."/>
        </authorList>
    </citation>
    <scope>NUCLEOTIDE SEQUENCE [LARGE SCALE GENOMIC DNA]</scope>
    <source>
        <strain evidence="4">MMolMol1</strain>
        <tissue evidence="4">Muscle</tissue>
    </source>
</reference>
<feature type="domain" description="F-BAR" evidence="3">
    <location>
        <begin position="67"/>
        <end position="207"/>
    </location>
</feature>
<keyword evidence="1 2" id="KW-0175">Coiled coil</keyword>
<comment type="caution">
    <text evidence="4">The sequence shown here is derived from an EMBL/GenBank/DDBJ whole genome shotgun (WGS) entry which is preliminary data.</text>
</comment>
<dbReference type="Gene3D" id="1.20.1270.60">
    <property type="entry name" value="Arfaptin homology (AH) domain/BAR domain"/>
    <property type="match status" value="1"/>
</dbReference>
<dbReference type="InterPro" id="IPR031160">
    <property type="entry name" value="F_BAR_dom"/>
</dbReference>
<dbReference type="SUPFAM" id="SSF103657">
    <property type="entry name" value="BAR/IMD domain-like"/>
    <property type="match status" value="1"/>
</dbReference>
<keyword evidence="4" id="KW-0418">Kinase</keyword>
<gene>
    <name evidence="4" type="ORF">HJG59_013765</name>
</gene>
<protein>
    <submittedName>
        <fullName evidence="4">Protein kinase C and casein kinase substrate in neurons 2</fullName>
    </submittedName>
</protein>
<sequence length="248" mass="28229">MWDKLRLRAMGAVLGRALVAPRWTSQQEPGVGNWSRLYASAGGTSTAPWWSGWGSLCQGGCCGEAKPSLRELKLGQVGNYKRTVKRIDDGHRLCSDLMNCLHERARIEKAYAQQLTEWARRWRQLVEKGPQYGTVEKAWMAVMSEAEKVSELHLEVKASLMNEDFEKIKNWQKEAFHKQMMGGFKETKEAEDGFRKAQKPWAKKLKENHPIRPASSGRNNSLSFFPLGLRLCHFLFVPGPIRNDTIPS</sequence>
<dbReference type="GO" id="GO:0030100">
    <property type="term" value="P:regulation of endocytosis"/>
    <property type="evidence" value="ECO:0007669"/>
    <property type="project" value="TreeGrafter"/>
</dbReference>
<dbReference type="GO" id="GO:0005886">
    <property type="term" value="C:plasma membrane"/>
    <property type="evidence" value="ECO:0007669"/>
    <property type="project" value="TreeGrafter"/>
</dbReference>
<evidence type="ECO:0000259" key="3">
    <source>
        <dbReference type="PROSITE" id="PS51741"/>
    </source>
</evidence>
<evidence type="ECO:0000313" key="4">
    <source>
        <dbReference type="EMBL" id="KAF6453362.1"/>
    </source>
</evidence>
<organism evidence="4 5">
    <name type="scientific">Molossus molossus</name>
    <name type="common">Pallas' mastiff bat</name>
    <name type="synonym">Vespertilio molossus</name>
    <dbReference type="NCBI Taxonomy" id="27622"/>
    <lineage>
        <taxon>Eukaryota</taxon>
        <taxon>Metazoa</taxon>
        <taxon>Chordata</taxon>
        <taxon>Craniata</taxon>
        <taxon>Vertebrata</taxon>
        <taxon>Euteleostomi</taxon>
        <taxon>Mammalia</taxon>
        <taxon>Eutheria</taxon>
        <taxon>Laurasiatheria</taxon>
        <taxon>Chiroptera</taxon>
        <taxon>Yangochiroptera</taxon>
        <taxon>Molossidae</taxon>
        <taxon>Molossus</taxon>
    </lineage>
</organism>
<dbReference type="FunFam" id="1.20.1270.60:FF:000205">
    <property type="entry name" value="Protein kinase C and casein kinase substrate in neurons protein 1"/>
    <property type="match status" value="1"/>
</dbReference>
<dbReference type="Pfam" id="PF00611">
    <property type="entry name" value="FCH"/>
    <property type="match status" value="1"/>
</dbReference>
<dbReference type="GO" id="GO:0005768">
    <property type="term" value="C:endosome"/>
    <property type="evidence" value="ECO:0007669"/>
    <property type="project" value="TreeGrafter"/>
</dbReference>
<name>A0A7J8G1T0_MOLMO</name>
<dbReference type="PANTHER" id="PTHR23065:SF14">
    <property type="entry name" value="PROTEIN KINASE C AND CASEIN KINASE SUBSTRATE IN NEURONS PROTEIN 2"/>
    <property type="match status" value="1"/>
</dbReference>
<dbReference type="GO" id="GO:0005543">
    <property type="term" value="F:phospholipid binding"/>
    <property type="evidence" value="ECO:0007669"/>
    <property type="project" value="TreeGrafter"/>
</dbReference>
<dbReference type="GO" id="GO:0097320">
    <property type="term" value="P:plasma membrane tubulation"/>
    <property type="evidence" value="ECO:0007669"/>
    <property type="project" value="TreeGrafter"/>
</dbReference>